<organism evidence="1 2">
    <name type="scientific">Haematococcus lacustris</name>
    <name type="common">Green alga</name>
    <name type="synonym">Haematococcus pluvialis</name>
    <dbReference type="NCBI Taxonomy" id="44745"/>
    <lineage>
        <taxon>Eukaryota</taxon>
        <taxon>Viridiplantae</taxon>
        <taxon>Chlorophyta</taxon>
        <taxon>core chlorophytes</taxon>
        <taxon>Chlorophyceae</taxon>
        <taxon>CS clade</taxon>
        <taxon>Chlamydomonadales</taxon>
        <taxon>Haematococcaceae</taxon>
        <taxon>Haematococcus</taxon>
    </lineage>
</organism>
<dbReference type="AlphaFoldDB" id="A0A699Z3B9"/>
<keyword evidence="2" id="KW-1185">Reference proteome</keyword>
<gene>
    <name evidence="1" type="ORF">HaLaN_13632</name>
</gene>
<sequence length="94" mass="9787">MTEAMAAAMAEPQAVGSYMALSFAAAGVGNGARLIWATGYDRRPDPYADPYGRSGGAYGGYGGGYGGSQYDDRAGHAAYDYGRAPAHEDRPEAR</sequence>
<protein>
    <submittedName>
        <fullName evidence="1">Uncharacterized protein</fullName>
    </submittedName>
</protein>
<comment type="caution">
    <text evidence="1">The sequence shown here is derived from an EMBL/GenBank/DDBJ whole genome shotgun (WGS) entry which is preliminary data.</text>
</comment>
<proteinExistence type="predicted"/>
<accession>A0A699Z3B9</accession>
<evidence type="ECO:0000313" key="2">
    <source>
        <dbReference type="Proteomes" id="UP000485058"/>
    </source>
</evidence>
<dbReference type="EMBL" id="BLLF01001093">
    <property type="protein sequence ID" value="GFH17083.1"/>
    <property type="molecule type" value="Genomic_DNA"/>
</dbReference>
<name>A0A699Z3B9_HAELA</name>
<evidence type="ECO:0000313" key="1">
    <source>
        <dbReference type="EMBL" id="GFH17083.1"/>
    </source>
</evidence>
<reference evidence="1 2" key="1">
    <citation type="submission" date="2020-02" db="EMBL/GenBank/DDBJ databases">
        <title>Draft genome sequence of Haematococcus lacustris strain NIES-144.</title>
        <authorList>
            <person name="Morimoto D."/>
            <person name="Nakagawa S."/>
            <person name="Yoshida T."/>
            <person name="Sawayama S."/>
        </authorList>
    </citation>
    <scope>NUCLEOTIDE SEQUENCE [LARGE SCALE GENOMIC DNA]</scope>
    <source>
        <strain evidence="1 2">NIES-144</strain>
    </source>
</reference>
<dbReference type="Proteomes" id="UP000485058">
    <property type="component" value="Unassembled WGS sequence"/>
</dbReference>
<feature type="non-terminal residue" evidence="1">
    <location>
        <position position="1"/>
    </location>
</feature>